<name>A0A1Z4JMB4_LEPBY</name>
<keyword evidence="2" id="KW-1185">Reference proteome</keyword>
<dbReference type="EMBL" id="AP018203">
    <property type="protein sequence ID" value="BAY57757.1"/>
    <property type="molecule type" value="Genomic_DNA"/>
</dbReference>
<dbReference type="Proteomes" id="UP000217895">
    <property type="component" value="Chromosome"/>
</dbReference>
<reference evidence="1 2" key="1">
    <citation type="submission" date="2017-06" db="EMBL/GenBank/DDBJ databases">
        <title>Genome sequencing of cyanobaciteial culture collection at National Institute for Environmental Studies (NIES).</title>
        <authorList>
            <person name="Hirose Y."/>
            <person name="Shimura Y."/>
            <person name="Fujisawa T."/>
            <person name="Nakamura Y."/>
            <person name="Kawachi M."/>
        </authorList>
    </citation>
    <scope>NUCLEOTIDE SEQUENCE [LARGE SCALE GENOMIC DNA]</scope>
    <source>
        <strain evidence="1 2">NIES-2135</strain>
    </source>
</reference>
<protein>
    <submittedName>
        <fullName evidence="1">Uncharacterized protein</fullName>
    </submittedName>
</protein>
<proteinExistence type="predicted"/>
<organism evidence="1 2">
    <name type="scientific">Leptolyngbya boryana NIES-2135</name>
    <dbReference type="NCBI Taxonomy" id="1973484"/>
    <lineage>
        <taxon>Bacteria</taxon>
        <taxon>Bacillati</taxon>
        <taxon>Cyanobacteriota</taxon>
        <taxon>Cyanophyceae</taxon>
        <taxon>Leptolyngbyales</taxon>
        <taxon>Leptolyngbyaceae</taxon>
        <taxon>Leptolyngbya group</taxon>
        <taxon>Leptolyngbya</taxon>
    </lineage>
</organism>
<evidence type="ECO:0000313" key="2">
    <source>
        <dbReference type="Proteomes" id="UP000217895"/>
    </source>
</evidence>
<accession>A0A1Z4JMB4</accession>
<gene>
    <name evidence="1" type="ORF">NIES2135_46280</name>
</gene>
<evidence type="ECO:0000313" key="1">
    <source>
        <dbReference type="EMBL" id="BAY57757.1"/>
    </source>
</evidence>
<sequence>MNLLLVLLTIGAIAYFFLSHHNRQIQTVRDSDVVVVEGAIDRYPNLPLGNFAVPNRFRSPDRVQVVFPMLTDAGDVEYLYSWHSLRAVTPMTLSRDHRQNKVRVMAELAPLIKEHLRLELDRVALENQLTKIQKLAELVAVSDLYASQLGTYERAIDETEKLICKVEELSRIYVRMVKEALIGTRIAEFNPDLLLDLHVPLDEQYTRVKSEYQFMKDSAQAYYDLLKESQGATDLTS</sequence>
<dbReference type="AlphaFoldDB" id="A0A1Z4JMB4"/>